<gene>
    <name evidence="1" type="ORF">DUPY_32590</name>
</gene>
<reference evidence="2" key="1">
    <citation type="journal article" date="2016" name="Front. Microbiol.">
        <title>Molecular Keys to the Janthinobacterium and Duganella spp. Interaction with the Plant Pathogen Fusarium graminearum.</title>
        <authorList>
            <person name="Haack F.S."/>
            <person name="Poehlein A."/>
            <person name="Kroger C."/>
            <person name="Voigt C.A."/>
            <person name="Piepenbring M."/>
            <person name="Bode H.B."/>
            <person name="Daniel R."/>
            <person name="Schafer W."/>
            <person name="Streit W.R."/>
        </authorList>
    </citation>
    <scope>NUCLEOTIDE SEQUENCE [LARGE SCALE GENOMIC DNA]</scope>
    <source>
        <strain evidence="2">T54</strain>
    </source>
</reference>
<dbReference type="Proteomes" id="UP000175989">
    <property type="component" value="Unassembled WGS sequence"/>
</dbReference>
<protein>
    <submittedName>
        <fullName evidence="1">Uncharacterized protein</fullName>
    </submittedName>
</protein>
<accession>A0A1E7WH90</accession>
<comment type="caution">
    <text evidence="1">The sequence shown here is derived from an EMBL/GenBank/DDBJ whole genome shotgun (WGS) entry which is preliminary data.</text>
</comment>
<dbReference type="RefSeq" id="WP_070249458.1">
    <property type="nucleotide sequence ID" value="NZ_LROM01000093.1"/>
</dbReference>
<organism evidence="1 2">
    <name type="scientific">Duganella phyllosphaerae</name>
    <dbReference type="NCBI Taxonomy" id="762836"/>
    <lineage>
        <taxon>Bacteria</taxon>
        <taxon>Pseudomonadati</taxon>
        <taxon>Pseudomonadota</taxon>
        <taxon>Betaproteobacteria</taxon>
        <taxon>Burkholderiales</taxon>
        <taxon>Oxalobacteraceae</taxon>
        <taxon>Telluria group</taxon>
        <taxon>Duganella</taxon>
    </lineage>
</organism>
<dbReference type="AlphaFoldDB" id="A0A1E7WH90"/>
<proteinExistence type="predicted"/>
<evidence type="ECO:0000313" key="2">
    <source>
        <dbReference type="Proteomes" id="UP000175989"/>
    </source>
</evidence>
<dbReference type="EMBL" id="LROM01000093">
    <property type="protein sequence ID" value="OEZ97988.1"/>
    <property type="molecule type" value="Genomic_DNA"/>
</dbReference>
<name>A0A1E7WH90_9BURK</name>
<keyword evidence="2" id="KW-1185">Reference proteome</keyword>
<evidence type="ECO:0000313" key="1">
    <source>
        <dbReference type="EMBL" id="OEZ97988.1"/>
    </source>
</evidence>
<sequence>MLQVNDAITLRSAEVRCQSEGASKRWRLRSSLTAGTHFAIAAKLDESNRWITEFYLLRMAEHAEKWIPLPARPDSMNPLSRQRHGVLADMFGRPSAQPAP</sequence>
<dbReference type="OrthoDB" id="5479610at2"/>